<keyword evidence="1" id="KW-0812">Transmembrane</keyword>
<dbReference type="AlphaFoldDB" id="A0A9X1INN0"/>
<name>A0A9X1INN0_9GAMM</name>
<evidence type="ECO:0000313" key="3">
    <source>
        <dbReference type="EMBL" id="MCB5162652.1"/>
    </source>
</evidence>
<keyword evidence="1" id="KW-1133">Transmembrane helix</keyword>
<gene>
    <name evidence="3" type="ORF">LG368_12180</name>
</gene>
<dbReference type="Pfam" id="PF10502">
    <property type="entry name" value="Peptidase_S26"/>
    <property type="match status" value="1"/>
</dbReference>
<dbReference type="InterPro" id="IPR019533">
    <property type="entry name" value="Peptidase_S26"/>
</dbReference>
<dbReference type="SUPFAM" id="SSF51306">
    <property type="entry name" value="LexA/Signal peptidase"/>
    <property type="match status" value="1"/>
</dbReference>
<keyword evidence="4" id="KW-1185">Reference proteome</keyword>
<protein>
    <submittedName>
        <fullName evidence="3">S26 family signal peptidase</fullName>
    </submittedName>
</protein>
<evidence type="ECO:0000256" key="1">
    <source>
        <dbReference type="SAM" id="Phobius"/>
    </source>
</evidence>
<dbReference type="GO" id="GO:0006465">
    <property type="term" value="P:signal peptide processing"/>
    <property type="evidence" value="ECO:0007669"/>
    <property type="project" value="InterPro"/>
</dbReference>
<sequence length="171" mass="19568">MSFLVKRQSWSRFGVKAAVVFLLITVFWLVFKSRFSIGIDTQLVKCIPGYTVYLIDKHDKTLIKDEIFVVLSSGLNPIYEDGTQLVKYLRGEPGDLIEIKDNHNIYVDGEFQGHGLSHSQTLHSSPESYMGSRTLKADEYWFMGISDRSFDSRYWGSASSEQVYGKAYPIF</sequence>
<evidence type="ECO:0000313" key="4">
    <source>
        <dbReference type="Proteomes" id="UP001139095"/>
    </source>
</evidence>
<comment type="caution">
    <text evidence="3">The sequence shown here is derived from an EMBL/GenBank/DDBJ whole genome shotgun (WGS) entry which is preliminary data.</text>
</comment>
<dbReference type="Proteomes" id="UP001139095">
    <property type="component" value="Unassembled WGS sequence"/>
</dbReference>
<dbReference type="GO" id="GO:0004252">
    <property type="term" value="F:serine-type endopeptidase activity"/>
    <property type="evidence" value="ECO:0007669"/>
    <property type="project" value="InterPro"/>
</dbReference>
<dbReference type="EMBL" id="JAJATW010000019">
    <property type="protein sequence ID" value="MCB5162652.1"/>
    <property type="molecule type" value="Genomic_DNA"/>
</dbReference>
<proteinExistence type="predicted"/>
<accession>A0A9X1INN0</accession>
<dbReference type="Gene3D" id="2.10.109.10">
    <property type="entry name" value="Umud Fragment, subunit A"/>
    <property type="match status" value="1"/>
</dbReference>
<feature type="domain" description="Peptidase S26" evidence="2">
    <location>
        <begin position="59"/>
        <end position="168"/>
    </location>
</feature>
<evidence type="ECO:0000259" key="2">
    <source>
        <dbReference type="Pfam" id="PF10502"/>
    </source>
</evidence>
<dbReference type="RefSeq" id="WP_226754998.1">
    <property type="nucleotide sequence ID" value="NZ_JAJATW010000019.1"/>
</dbReference>
<dbReference type="InterPro" id="IPR036286">
    <property type="entry name" value="LexA/Signal_pep-like_sf"/>
</dbReference>
<organism evidence="3 4">
    <name type="scientific">Marinomonas algarum</name>
    <dbReference type="NCBI Taxonomy" id="2883105"/>
    <lineage>
        <taxon>Bacteria</taxon>
        <taxon>Pseudomonadati</taxon>
        <taxon>Pseudomonadota</taxon>
        <taxon>Gammaproteobacteria</taxon>
        <taxon>Oceanospirillales</taxon>
        <taxon>Oceanospirillaceae</taxon>
        <taxon>Marinomonas</taxon>
    </lineage>
</organism>
<feature type="transmembrane region" description="Helical" evidence="1">
    <location>
        <begin position="13"/>
        <end position="31"/>
    </location>
</feature>
<reference evidence="3" key="1">
    <citation type="submission" date="2021-10" db="EMBL/GenBank/DDBJ databases">
        <title>Marinomonas pontica sp. nov., isolated from the Black Sea.</title>
        <authorList>
            <person name="Zhao L.-H."/>
            <person name="Xue J.-H."/>
        </authorList>
    </citation>
    <scope>NUCLEOTIDE SEQUENCE</scope>
    <source>
        <strain evidence="3">E8</strain>
    </source>
</reference>
<keyword evidence="1" id="KW-0472">Membrane</keyword>